<evidence type="ECO:0000313" key="9">
    <source>
        <dbReference type="Proteomes" id="UP000007646"/>
    </source>
</evidence>
<dbReference type="GeneTree" id="ENSGT00400000023306"/>
<comment type="function">
    <text evidence="6">Has antibacterial activity.</text>
</comment>
<dbReference type="eggNOG" id="ENOG502TEDM">
    <property type="taxonomic scope" value="Eukaryota"/>
</dbReference>
<accession>G3TLI9</accession>
<dbReference type="AlphaFoldDB" id="G3TLI9"/>
<keyword evidence="6" id="KW-0929">Antimicrobial</keyword>
<proteinExistence type="inferred from homology"/>
<evidence type="ECO:0000313" key="8">
    <source>
        <dbReference type="Ensembl" id="ENSLAFP00000015776.3"/>
    </source>
</evidence>
<keyword evidence="3 6" id="KW-0964">Secreted</keyword>
<dbReference type="Ensembl" id="ENSLAFT00000020941.3">
    <property type="protein sequence ID" value="ENSLAFP00000015776.3"/>
    <property type="gene ID" value="ENSLAFG00000020991.3"/>
</dbReference>
<evidence type="ECO:0000259" key="7">
    <source>
        <dbReference type="Pfam" id="PF13841"/>
    </source>
</evidence>
<dbReference type="GO" id="GO:0045087">
    <property type="term" value="P:innate immune response"/>
    <property type="evidence" value="ECO:0007669"/>
    <property type="project" value="InterPro"/>
</dbReference>
<dbReference type="GO" id="GO:0005576">
    <property type="term" value="C:extracellular region"/>
    <property type="evidence" value="ECO:0007669"/>
    <property type="project" value="UniProtKB-SubCell"/>
</dbReference>
<dbReference type="PANTHER" id="PTHR39411">
    <property type="entry name" value="BETA-DEFENSIN 113"/>
    <property type="match status" value="1"/>
</dbReference>
<keyword evidence="5" id="KW-1015">Disulfide bond</keyword>
<dbReference type="HOGENOM" id="CLU_169780_0_0_1"/>
<reference evidence="8 9" key="1">
    <citation type="submission" date="2009-06" db="EMBL/GenBank/DDBJ databases">
        <title>The Genome Sequence of Loxodonta africana (African elephant).</title>
        <authorList>
            <person name="Di Palma F."/>
            <person name="Heiman D."/>
            <person name="Young S."/>
            <person name="Johnson J."/>
            <person name="Lander E.S."/>
            <person name="Lindblad-Toh K."/>
        </authorList>
    </citation>
    <scope>NUCLEOTIDE SEQUENCE [LARGE SCALE GENOMIC DNA]</scope>
    <source>
        <strain evidence="8 9">Isolate ISIS603380</strain>
    </source>
</reference>
<evidence type="ECO:0000256" key="3">
    <source>
        <dbReference type="ARBA" id="ARBA00022525"/>
    </source>
</evidence>
<dbReference type="InterPro" id="IPR025933">
    <property type="entry name" value="Beta_defensin_dom"/>
</dbReference>
<dbReference type="Pfam" id="PF13841">
    <property type="entry name" value="Defensin_beta_2"/>
    <property type="match status" value="1"/>
</dbReference>
<dbReference type="PROSITE" id="PS51257">
    <property type="entry name" value="PROKAR_LIPOPROTEIN"/>
    <property type="match status" value="1"/>
</dbReference>
<comment type="similarity">
    <text evidence="2 6">Belongs to the beta-defensin family.</text>
</comment>
<dbReference type="STRING" id="9785.ENSLAFP00000015776"/>
<keyword evidence="9" id="KW-1185">Reference proteome</keyword>
<feature type="signal peptide" evidence="6">
    <location>
        <begin position="1"/>
        <end position="16"/>
    </location>
</feature>
<keyword evidence="6" id="KW-0044">Antibiotic</keyword>
<dbReference type="OMA" id="GACKPEC"/>
<protein>
    <recommendedName>
        <fullName evidence="6">Beta-defensin</fullName>
    </recommendedName>
</protein>
<dbReference type="InParanoid" id="G3TLI9"/>
<evidence type="ECO:0000256" key="5">
    <source>
        <dbReference type="ARBA" id="ARBA00023157"/>
    </source>
</evidence>
<keyword evidence="4 6" id="KW-0732">Signal</keyword>
<keyword evidence="6" id="KW-0211">Defensin</keyword>
<evidence type="ECO:0000256" key="1">
    <source>
        <dbReference type="ARBA" id="ARBA00004613"/>
    </source>
</evidence>
<reference evidence="8" key="3">
    <citation type="submission" date="2025-09" db="UniProtKB">
        <authorList>
            <consortium name="Ensembl"/>
        </authorList>
    </citation>
    <scope>IDENTIFICATION</scope>
    <source>
        <strain evidence="8">Isolate ISIS603380</strain>
    </source>
</reference>
<dbReference type="GO" id="GO:0042742">
    <property type="term" value="P:defense response to bacterium"/>
    <property type="evidence" value="ECO:0007669"/>
    <property type="project" value="UniProtKB-UniRule"/>
</dbReference>
<evidence type="ECO:0000256" key="6">
    <source>
        <dbReference type="RuleBase" id="RU231113"/>
    </source>
</evidence>
<feature type="domain" description="Beta-defensin" evidence="7">
    <location>
        <begin position="34"/>
        <end position="62"/>
    </location>
</feature>
<comment type="subcellular location">
    <subcellularLocation>
        <location evidence="1 6">Secreted</location>
    </subcellularLocation>
</comment>
<feature type="chain" id="PRO_5005131970" description="Beta-defensin" evidence="6">
    <location>
        <begin position="17"/>
        <end position="72"/>
    </location>
</feature>
<organism evidence="8 9">
    <name type="scientific">Loxodonta africana</name>
    <name type="common">African elephant</name>
    <dbReference type="NCBI Taxonomy" id="9785"/>
    <lineage>
        <taxon>Eukaryota</taxon>
        <taxon>Metazoa</taxon>
        <taxon>Chordata</taxon>
        <taxon>Craniata</taxon>
        <taxon>Vertebrata</taxon>
        <taxon>Euteleostomi</taxon>
        <taxon>Mammalia</taxon>
        <taxon>Eutheria</taxon>
        <taxon>Afrotheria</taxon>
        <taxon>Proboscidea</taxon>
        <taxon>Elephantidae</taxon>
        <taxon>Loxodonta</taxon>
    </lineage>
</organism>
<evidence type="ECO:0000256" key="2">
    <source>
        <dbReference type="ARBA" id="ARBA00007371"/>
    </source>
</evidence>
<reference evidence="8" key="2">
    <citation type="submission" date="2025-08" db="UniProtKB">
        <authorList>
            <consortium name="Ensembl"/>
        </authorList>
    </citation>
    <scope>IDENTIFICATION</scope>
    <source>
        <strain evidence="8">Isolate ISIS603380</strain>
    </source>
</reference>
<name>G3TLI9_LOXAF</name>
<dbReference type="Proteomes" id="UP000007646">
    <property type="component" value="Unassembled WGS sequence"/>
</dbReference>
<dbReference type="PANTHER" id="PTHR39411:SF1">
    <property type="entry name" value="BETA-DEFENSIN 113"/>
    <property type="match status" value="1"/>
</dbReference>
<evidence type="ECO:0000256" key="4">
    <source>
        <dbReference type="ARBA" id="ARBA00022729"/>
    </source>
</evidence>
<gene>
    <name evidence="8" type="primary">DEFB113</name>
</gene>
<sequence>MKIIYIFLTFLITVSCGPSVSEKKRREIEERKRECYLVNGVCKTECNTWEYVYNYCNVEPCCVIREYQKPVM</sequence>